<name>A0A1J8NJZ4_9COXI</name>
<proteinExistence type="predicted"/>
<evidence type="ECO:0000256" key="2">
    <source>
        <dbReference type="ARBA" id="ARBA00022692"/>
    </source>
</evidence>
<evidence type="ECO:0000313" key="8">
    <source>
        <dbReference type="Proteomes" id="UP000183924"/>
    </source>
</evidence>
<dbReference type="InterPro" id="IPR000620">
    <property type="entry name" value="EamA_dom"/>
</dbReference>
<dbReference type="PANTHER" id="PTHR32322:SF14">
    <property type="entry name" value="PROTEIN PAGO"/>
    <property type="match status" value="1"/>
</dbReference>
<evidence type="ECO:0000259" key="6">
    <source>
        <dbReference type="Pfam" id="PF00892"/>
    </source>
</evidence>
<feature type="transmembrane region" description="Helical" evidence="5">
    <location>
        <begin position="221"/>
        <end position="242"/>
    </location>
</feature>
<dbReference type="AlphaFoldDB" id="A0A1J8NJZ4"/>
<reference evidence="7 8" key="1">
    <citation type="submission" date="2016-03" db="EMBL/GenBank/DDBJ databases">
        <title>Comparative genomics of Rickettsiella.</title>
        <authorList>
            <person name="Chandler C."/>
            <person name="Wang Y."/>
        </authorList>
    </citation>
    <scope>NUCLEOTIDE SEQUENCE [LARGE SCALE GENOMIC DNA]</scope>
    <source>
        <strain evidence="7 8">RCFS May 2013</strain>
    </source>
</reference>
<dbReference type="GO" id="GO:0016020">
    <property type="term" value="C:membrane"/>
    <property type="evidence" value="ECO:0007669"/>
    <property type="project" value="UniProtKB-SubCell"/>
</dbReference>
<sequence>MNKNINYCLFFLLAAFWSGSFVAIKAVVLQVPPFFGAMLRVGLALIFLSLIFCFLKKSVTVPFNLRWRIWIMGLFSQGLPFFFLFYGEQHISPGLAGILNGTVPIWTLIFSLTSPKTRNFSFLKCIGLFTGLLGICIIFWPLLDFNTAHSALLGTASVLLMAISYSVGNLLNQHMLSGQTKLDFYANLYHQHWASLIFLMLVSLLFEHWPSSSLLLHTPIIWVASIYMGLFSTAIAWIIYYHLIREWDAVRASAVMYIVPIMAILWDFVFFHNRPQWSEGLGIIAILFGVVLIQWPKNLPKSLIYFIKNK</sequence>
<comment type="subcellular location">
    <subcellularLocation>
        <location evidence="1">Membrane</location>
        <topology evidence="1">Multi-pass membrane protein</topology>
    </subcellularLocation>
</comment>
<dbReference type="STRING" id="1225476.A1D18_03800"/>
<dbReference type="RefSeq" id="WP_071662487.1">
    <property type="nucleotide sequence ID" value="NZ_LUKY01000032.1"/>
</dbReference>
<comment type="caution">
    <text evidence="7">The sequence shown here is derived from an EMBL/GenBank/DDBJ whole genome shotgun (WGS) entry which is preliminary data.</text>
</comment>
<feature type="domain" description="EamA" evidence="6">
    <location>
        <begin position="154"/>
        <end position="293"/>
    </location>
</feature>
<keyword evidence="8" id="KW-1185">Reference proteome</keyword>
<dbReference type="InterPro" id="IPR037185">
    <property type="entry name" value="EmrE-like"/>
</dbReference>
<gene>
    <name evidence="7" type="ORF">A1D18_03800</name>
</gene>
<feature type="transmembrane region" description="Helical" evidence="5">
    <location>
        <begin position="122"/>
        <end position="143"/>
    </location>
</feature>
<feature type="transmembrane region" description="Helical" evidence="5">
    <location>
        <begin position="192"/>
        <end position="209"/>
    </location>
</feature>
<accession>A0A1J8NJZ4</accession>
<feature type="domain" description="EamA" evidence="6">
    <location>
        <begin position="7"/>
        <end position="139"/>
    </location>
</feature>
<evidence type="ECO:0000256" key="5">
    <source>
        <dbReference type="SAM" id="Phobius"/>
    </source>
</evidence>
<keyword evidence="4 5" id="KW-0472">Membrane</keyword>
<dbReference type="PANTHER" id="PTHR32322">
    <property type="entry name" value="INNER MEMBRANE TRANSPORTER"/>
    <property type="match status" value="1"/>
</dbReference>
<evidence type="ECO:0000313" key="7">
    <source>
        <dbReference type="EMBL" id="OIZ95226.1"/>
    </source>
</evidence>
<feature type="transmembrane region" description="Helical" evidence="5">
    <location>
        <begin position="149"/>
        <end position="171"/>
    </location>
</feature>
<evidence type="ECO:0000256" key="1">
    <source>
        <dbReference type="ARBA" id="ARBA00004141"/>
    </source>
</evidence>
<dbReference type="Pfam" id="PF00892">
    <property type="entry name" value="EamA"/>
    <property type="match status" value="2"/>
</dbReference>
<dbReference type="Proteomes" id="UP000183924">
    <property type="component" value="Unassembled WGS sequence"/>
</dbReference>
<dbReference type="Gene3D" id="1.10.3730.20">
    <property type="match status" value="1"/>
</dbReference>
<feature type="transmembrane region" description="Helical" evidence="5">
    <location>
        <begin position="254"/>
        <end position="271"/>
    </location>
</feature>
<feature type="transmembrane region" description="Helical" evidence="5">
    <location>
        <begin position="67"/>
        <end position="85"/>
    </location>
</feature>
<dbReference type="SUPFAM" id="SSF103481">
    <property type="entry name" value="Multidrug resistance efflux transporter EmrE"/>
    <property type="match status" value="2"/>
</dbReference>
<dbReference type="EMBL" id="LUKY01000032">
    <property type="protein sequence ID" value="OIZ95226.1"/>
    <property type="molecule type" value="Genomic_DNA"/>
</dbReference>
<protein>
    <recommendedName>
        <fullName evidence="6">EamA domain-containing protein</fullName>
    </recommendedName>
</protein>
<evidence type="ECO:0000256" key="4">
    <source>
        <dbReference type="ARBA" id="ARBA00023136"/>
    </source>
</evidence>
<keyword evidence="2 5" id="KW-0812">Transmembrane</keyword>
<keyword evidence="3 5" id="KW-1133">Transmembrane helix</keyword>
<feature type="transmembrane region" description="Helical" evidence="5">
    <location>
        <begin position="277"/>
        <end position="295"/>
    </location>
</feature>
<dbReference type="InterPro" id="IPR050638">
    <property type="entry name" value="AA-Vitamin_Transporters"/>
</dbReference>
<organism evidence="7 8">
    <name type="scientific">Candidatus Rickettsiella isopodorum</name>
    <dbReference type="NCBI Taxonomy" id="1225476"/>
    <lineage>
        <taxon>Bacteria</taxon>
        <taxon>Pseudomonadati</taxon>
        <taxon>Pseudomonadota</taxon>
        <taxon>Gammaproteobacteria</taxon>
        <taxon>Legionellales</taxon>
        <taxon>Coxiellaceae</taxon>
        <taxon>Rickettsiella</taxon>
    </lineage>
</organism>
<feature type="transmembrane region" description="Helical" evidence="5">
    <location>
        <begin position="91"/>
        <end position="110"/>
    </location>
</feature>
<dbReference type="OrthoDB" id="9810556at2"/>
<feature type="transmembrane region" description="Helical" evidence="5">
    <location>
        <begin position="34"/>
        <end position="55"/>
    </location>
</feature>
<evidence type="ECO:0000256" key="3">
    <source>
        <dbReference type="ARBA" id="ARBA00022989"/>
    </source>
</evidence>
<feature type="transmembrane region" description="Helical" evidence="5">
    <location>
        <begin position="7"/>
        <end position="28"/>
    </location>
</feature>